<evidence type="ECO:0000256" key="11">
    <source>
        <dbReference type="ARBA" id="ARBA00023136"/>
    </source>
</evidence>
<evidence type="ECO:0000256" key="2">
    <source>
        <dbReference type="ARBA" id="ARBA00006355"/>
    </source>
</evidence>
<evidence type="ECO:0000256" key="3">
    <source>
        <dbReference type="ARBA" id="ARBA00020796"/>
    </source>
</evidence>
<comment type="similarity">
    <text evidence="2">Belongs to the TIM54 family.</text>
</comment>
<evidence type="ECO:0000256" key="1">
    <source>
        <dbReference type="ARBA" id="ARBA00004434"/>
    </source>
</evidence>
<evidence type="ECO:0000256" key="9">
    <source>
        <dbReference type="ARBA" id="ARBA00023010"/>
    </source>
</evidence>
<keyword evidence="7" id="KW-0653">Protein transport</keyword>
<dbReference type="AlphaFoldDB" id="A0A5M3N1U9"/>
<keyword evidence="6" id="KW-0999">Mitochondrion inner membrane</keyword>
<feature type="compositionally biased region" description="Low complexity" evidence="12">
    <location>
        <begin position="352"/>
        <end position="367"/>
    </location>
</feature>
<evidence type="ECO:0000256" key="4">
    <source>
        <dbReference type="ARBA" id="ARBA00022448"/>
    </source>
</evidence>
<feature type="compositionally biased region" description="Polar residues" evidence="12">
    <location>
        <begin position="233"/>
        <end position="244"/>
    </location>
</feature>
<dbReference type="RefSeq" id="XP_007764529.1">
    <property type="nucleotide sequence ID" value="XM_007766339.1"/>
</dbReference>
<dbReference type="KEGG" id="cput:CONPUDRAFT_134720"/>
<accession>A0A5M3N1U9</accession>
<feature type="region of interest" description="Disordered" evidence="12">
    <location>
        <begin position="211"/>
        <end position="279"/>
    </location>
</feature>
<keyword evidence="8" id="KW-1133">Transmembrane helix</keyword>
<evidence type="ECO:0000313" key="13">
    <source>
        <dbReference type="EMBL" id="EIW84851.1"/>
    </source>
</evidence>
<keyword evidence="10" id="KW-0496">Mitochondrion</keyword>
<keyword evidence="4" id="KW-0813">Transport</keyword>
<evidence type="ECO:0000313" key="14">
    <source>
        <dbReference type="Proteomes" id="UP000053558"/>
    </source>
</evidence>
<dbReference type="InterPro" id="IPR021056">
    <property type="entry name" value="Mt_import_IM_translocase_Tim54"/>
</dbReference>
<evidence type="ECO:0000256" key="7">
    <source>
        <dbReference type="ARBA" id="ARBA00022927"/>
    </source>
</evidence>
<name>A0A5M3N1U9_CONPW</name>
<sequence>MSSRGIKAALQYTGIPASWLNKRPKLPSRNWLIFLSVTSSVTSYYIYDRRQCTRIRDEFKERVRHLAEEPLGTQDLPRKVQVYASKWPGDQDPDTAGRFFKKYVKPILVAAAVDYTLHVGRKHGDTERLIYDQTVDRRRIDAGLDPEPAPPVPLPHFPSYATQRARELEGGTILVGRHTLKEYLAGLSRGWSAGLARVDREEALAQELASDGAFDLPPDPEDPAATLDGEPIPTQSRLTPSMSLGLQPDFRTMQQQQKSAAPQSADAASSSVAVPSEIPPQPPMLFVPFTDHIGFRQVPCMIWGFFNERHKVRAGAEAAYKLIMNHTRPIIPPSPSSTTPASEFAAEETKDASAAPSSSSPTSTGSPDLDFDTPAESFYEGSFHPSEVEKSREKYYKDLPEKLSLARDPSKASTGQQVKTEVELRQERLTKETRWRNDVAAWEVLKPGQPATWDPRFEGVLKVFDNPPKDEKQPSSSSLS</sequence>
<protein>
    <recommendedName>
        <fullName evidence="3">Mitochondrial import inner membrane translocase subunit TIM54</fullName>
    </recommendedName>
</protein>
<dbReference type="GO" id="GO:0005743">
    <property type="term" value="C:mitochondrial inner membrane"/>
    <property type="evidence" value="ECO:0007669"/>
    <property type="project" value="UniProtKB-SubCell"/>
</dbReference>
<organism evidence="13 14">
    <name type="scientific">Coniophora puteana (strain RWD-64-598)</name>
    <name type="common">Brown rot fungus</name>
    <dbReference type="NCBI Taxonomy" id="741705"/>
    <lineage>
        <taxon>Eukaryota</taxon>
        <taxon>Fungi</taxon>
        <taxon>Dikarya</taxon>
        <taxon>Basidiomycota</taxon>
        <taxon>Agaricomycotina</taxon>
        <taxon>Agaricomycetes</taxon>
        <taxon>Agaricomycetidae</taxon>
        <taxon>Boletales</taxon>
        <taxon>Coniophorineae</taxon>
        <taxon>Coniophoraceae</taxon>
        <taxon>Coniophora</taxon>
    </lineage>
</organism>
<dbReference type="OrthoDB" id="5598305at2759"/>
<keyword evidence="11" id="KW-0472">Membrane</keyword>
<feature type="compositionally biased region" description="Basic and acidic residues" evidence="12">
    <location>
        <begin position="386"/>
        <end position="410"/>
    </location>
</feature>
<keyword evidence="9" id="KW-0811">Translocation</keyword>
<evidence type="ECO:0000256" key="5">
    <source>
        <dbReference type="ARBA" id="ARBA00022692"/>
    </source>
</evidence>
<comment type="caution">
    <text evidence="13">The sequence shown here is derived from an EMBL/GenBank/DDBJ whole genome shotgun (WGS) entry which is preliminary data.</text>
</comment>
<evidence type="ECO:0000256" key="8">
    <source>
        <dbReference type="ARBA" id="ARBA00022989"/>
    </source>
</evidence>
<keyword evidence="5" id="KW-0812">Transmembrane</keyword>
<gene>
    <name evidence="13" type="ORF">CONPUDRAFT_134720</name>
</gene>
<dbReference type="GeneID" id="19200659"/>
<dbReference type="Pfam" id="PF11711">
    <property type="entry name" value="Tim54"/>
    <property type="match status" value="1"/>
</dbReference>
<evidence type="ECO:0000256" key="6">
    <source>
        <dbReference type="ARBA" id="ARBA00022792"/>
    </source>
</evidence>
<evidence type="ECO:0000256" key="12">
    <source>
        <dbReference type="SAM" id="MobiDB-lite"/>
    </source>
</evidence>
<feature type="region of interest" description="Disordered" evidence="12">
    <location>
        <begin position="327"/>
        <end position="425"/>
    </location>
</feature>
<dbReference type="Proteomes" id="UP000053558">
    <property type="component" value="Unassembled WGS sequence"/>
</dbReference>
<comment type="subcellular location">
    <subcellularLocation>
        <location evidence="1">Mitochondrion inner membrane</location>
        <topology evidence="1">Single-pass membrane protein</topology>
    </subcellularLocation>
</comment>
<keyword evidence="14" id="KW-1185">Reference proteome</keyword>
<dbReference type="GO" id="GO:0015031">
    <property type="term" value="P:protein transport"/>
    <property type="evidence" value="ECO:0007669"/>
    <property type="project" value="UniProtKB-KW"/>
</dbReference>
<dbReference type="OMA" id="RNWMIFF"/>
<evidence type="ECO:0000256" key="10">
    <source>
        <dbReference type="ARBA" id="ARBA00023128"/>
    </source>
</evidence>
<proteinExistence type="inferred from homology"/>
<dbReference type="EMBL" id="JH711574">
    <property type="protein sequence ID" value="EIW84851.1"/>
    <property type="molecule type" value="Genomic_DNA"/>
</dbReference>
<feature type="compositionally biased region" description="Low complexity" evidence="12">
    <location>
        <begin position="254"/>
        <end position="276"/>
    </location>
</feature>
<reference evidence="14" key="1">
    <citation type="journal article" date="2012" name="Science">
        <title>The Paleozoic origin of enzymatic lignin decomposition reconstructed from 31 fungal genomes.</title>
        <authorList>
            <person name="Floudas D."/>
            <person name="Binder M."/>
            <person name="Riley R."/>
            <person name="Barry K."/>
            <person name="Blanchette R.A."/>
            <person name="Henrissat B."/>
            <person name="Martinez A.T."/>
            <person name="Otillar R."/>
            <person name="Spatafora J.W."/>
            <person name="Yadav J.S."/>
            <person name="Aerts A."/>
            <person name="Benoit I."/>
            <person name="Boyd A."/>
            <person name="Carlson A."/>
            <person name="Copeland A."/>
            <person name="Coutinho P.M."/>
            <person name="de Vries R.P."/>
            <person name="Ferreira P."/>
            <person name="Findley K."/>
            <person name="Foster B."/>
            <person name="Gaskell J."/>
            <person name="Glotzer D."/>
            <person name="Gorecki P."/>
            <person name="Heitman J."/>
            <person name="Hesse C."/>
            <person name="Hori C."/>
            <person name="Igarashi K."/>
            <person name="Jurgens J.A."/>
            <person name="Kallen N."/>
            <person name="Kersten P."/>
            <person name="Kohler A."/>
            <person name="Kuees U."/>
            <person name="Kumar T.K.A."/>
            <person name="Kuo A."/>
            <person name="LaButti K."/>
            <person name="Larrondo L.F."/>
            <person name="Lindquist E."/>
            <person name="Ling A."/>
            <person name="Lombard V."/>
            <person name="Lucas S."/>
            <person name="Lundell T."/>
            <person name="Martin R."/>
            <person name="McLaughlin D.J."/>
            <person name="Morgenstern I."/>
            <person name="Morin E."/>
            <person name="Murat C."/>
            <person name="Nagy L.G."/>
            <person name="Nolan M."/>
            <person name="Ohm R.A."/>
            <person name="Patyshakuliyeva A."/>
            <person name="Rokas A."/>
            <person name="Ruiz-Duenas F.J."/>
            <person name="Sabat G."/>
            <person name="Salamov A."/>
            <person name="Samejima M."/>
            <person name="Schmutz J."/>
            <person name="Slot J.C."/>
            <person name="St John F."/>
            <person name="Stenlid J."/>
            <person name="Sun H."/>
            <person name="Sun S."/>
            <person name="Syed K."/>
            <person name="Tsang A."/>
            <person name="Wiebenga A."/>
            <person name="Young D."/>
            <person name="Pisabarro A."/>
            <person name="Eastwood D.C."/>
            <person name="Martin F."/>
            <person name="Cullen D."/>
            <person name="Grigoriev I.V."/>
            <person name="Hibbett D.S."/>
        </authorList>
    </citation>
    <scope>NUCLEOTIDE SEQUENCE [LARGE SCALE GENOMIC DNA]</scope>
    <source>
        <strain evidence="14">RWD-64-598 SS2</strain>
    </source>
</reference>